<proteinExistence type="predicted"/>
<protein>
    <recommendedName>
        <fullName evidence="2">Insulin-like domain-containing protein</fullName>
    </recommendedName>
</protein>
<evidence type="ECO:0000256" key="1">
    <source>
        <dbReference type="SAM" id="SignalP"/>
    </source>
</evidence>
<evidence type="ECO:0000259" key="2">
    <source>
        <dbReference type="SMART" id="SM00078"/>
    </source>
</evidence>
<dbReference type="SUPFAM" id="SSF56994">
    <property type="entry name" value="Insulin-like"/>
    <property type="match status" value="1"/>
</dbReference>
<dbReference type="GeneTree" id="ENSGT00660000097385"/>
<reference evidence="4" key="1">
    <citation type="submission" date="2003-08" db="EMBL/GenBank/DDBJ databases">
        <authorList>
            <person name="Birren B."/>
            <person name="Nusbaum C."/>
            <person name="Abebe A."/>
            <person name="Abouelleil A."/>
            <person name="Adekoya E."/>
            <person name="Ait-zahra M."/>
            <person name="Allen N."/>
            <person name="Allen T."/>
            <person name="An P."/>
            <person name="Anderson M."/>
            <person name="Anderson S."/>
            <person name="Arachchi H."/>
            <person name="Armbruster J."/>
            <person name="Bachantsang P."/>
            <person name="Baldwin J."/>
            <person name="Barry A."/>
            <person name="Bayul T."/>
            <person name="Blitshsteyn B."/>
            <person name="Bloom T."/>
            <person name="Blye J."/>
            <person name="Boguslavskiy L."/>
            <person name="Borowsky M."/>
            <person name="Boukhgalter B."/>
            <person name="Brunache A."/>
            <person name="Butler J."/>
            <person name="Calixte N."/>
            <person name="Calvo S."/>
            <person name="Camarata J."/>
            <person name="Campo K."/>
            <person name="Chang J."/>
            <person name="Cheshatsang Y."/>
            <person name="Citroen M."/>
            <person name="Collymore A."/>
            <person name="Considine T."/>
            <person name="Cook A."/>
            <person name="Cooke P."/>
            <person name="Corum B."/>
            <person name="Cuomo C."/>
            <person name="David R."/>
            <person name="Dawoe T."/>
            <person name="Degray S."/>
            <person name="Dodge S."/>
            <person name="Dooley K."/>
            <person name="Dorje P."/>
            <person name="Dorjee K."/>
            <person name="Dorris L."/>
            <person name="Duffey N."/>
            <person name="Dupes A."/>
            <person name="Elkins T."/>
            <person name="Engels R."/>
            <person name="Erickson J."/>
            <person name="Farina A."/>
            <person name="Faro S."/>
            <person name="Ferreira P."/>
            <person name="Fischer H."/>
            <person name="Fitzgerald M."/>
            <person name="Foley K."/>
            <person name="Gage D."/>
            <person name="Galagan J."/>
            <person name="Gearin G."/>
            <person name="Gnerre S."/>
            <person name="Gnirke A."/>
            <person name="Goyette A."/>
            <person name="Graham J."/>
            <person name="Grandbois E."/>
            <person name="Gyaltsen K."/>
            <person name="Hafez N."/>
            <person name="Hagopian D."/>
            <person name="Hagos B."/>
            <person name="Hall J."/>
            <person name="Hatcher B."/>
            <person name="Heller A."/>
            <person name="Higgins H."/>
            <person name="Honan T."/>
            <person name="Horn A."/>
            <person name="Houde N."/>
            <person name="Hughes L."/>
            <person name="Hulme W."/>
            <person name="Husby E."/>
            <person name="Iliev I."/>
            <person name="Jaffe D."/>
            <person name="Jones C."/>
            <person name="Kamal M."/>
            <person name="Kamat A."/>
            <person name="Kamvysselis M."/>
            <person name="Karlsson E."/>
            <person name="Kells C."/>
            <person name="Kieu A."/>
            <person name="Kisner P."/>
            <person name="Kodira C."/>
            <person name="Kulbokas E."/>
            <person name="Labutti K."/>
            <person name="Lama D."/>
            <person name="Landers T."/>
            <person name="Leger J."/>
            <person name="Levine S."/>
            <person name="Lewis D."/>
            <person name="Lewis T."/>
            <person name="Lindblad-toh K."/>
            <person name="Liu X."/>
            <person name="Lokyitsang T."/>
            <person name="Lokyitsang Y."/>
            <person name="Lucien O."/>
            <person name="Lui A."/>
            <person name="Ma L.J."/>
            <person name="Mabbitt R."/>
            <person name="Macdonald J."/>
            <person name="Maclean C."/>
            <person name="Major J."/>
            <person name="Manning J."/>
            <person name="Marabella R."/>
            <person name="Maru K."/>
            <person name="Matthews C."/>
            <person name="Mauceli E."/>
            <person name="Mccarthy M."/>
            <person name="Mcdonough S."/>
            <person name="Mcghee T."/>
            <person name="Meldrim J."/>
            <person name="Meneus L."/>
            <person name="Mesirov J."/>
            <person name="Mihalev A."/>
            <person name="Mihova T."/>
            <person name="Mikkelsen T."/>
            <person name="Mlenga V."/>
            <person name="Moru K."/>
            <person name="Mozes J."/>
            <person name="Mulrain L."/>
            <person name="Munson G."/>
            <person name="Naylor J."/>
            <person name="Newes C."/>
            <person name="Nguyen C."/>
            <person name="Nguyen N."/>
            <person name="Nguyen T."/>
            <person name="Nicol R."/>
            <person name="Nielsen C."/>
            <person name="Nizzari M."/>
            <person name="Norbu C."/>
            <person name="Norbu N."/>
            <person name="O'donnell P."/>
            <person name="Okoawo O."/>
            <person name="O'leary S."/>
            <person name="Omotosho B."/>
            <person name="O'neill K."/>
            <person name="Osman S."/>
            <person name="Parker S."/>
            <person name="Perrin D."/>
            <person name="Phunkhang P."/>
            <person name="Piqani B."/>
            <person name="Purcell S."/>
            <person name="Rachupka T."/>
            <person name="Ramasamy U."/>
            <person name="Rameau R."/>
            <person name="Ray V."/>
            <person name="Raymond C."/>
            <person name="Retta R."/>
            <person name="Richardson S."/>
            <person name="Rise C."/>
            <person name="Rodriguez J."/>
            <person name="Rogers J."/>
            <person name="Rogov P."/>
            <person name="Rutman M."/>
            <person name="Schupbach R."/>
            <person name="Seaman C."/>
            <person name="Settipalli S."/>
            <person name="Sharpe T."/>
            <person name="Sheridan J."/>
            <person name="Sherpa N."/>
            <person name="Shi J."/>
            <person name="Smirnov S."/>
            <person name="Smith C."/>
            <person name="Sougnez C."/>
            <person name="Spencer B."/>
            <person name="Stalker J."/>
            <person name="Stange-thomann N."/>
            <person name="Stavropoulos S."/>
            <person name="Stetson K."/>
            <person name="Stone C."/>
            <person name="Stone S."/>
            <person name="Stubbs M."/>
            <person name="Talamas J."/>
            <person name="Tchuinga P."/>
            <person name="Tenzing P."/>
            <person name="Tesfaye S."/>
            <person name="Theodore J."/>
            <person name="Thoulutsang Y."/>
            <person name="Topham K."/>
            <person name="Towey S."/>
            <person name="Tsamla T."/>
            <person name="Tsomo N."/>
            <person name="Vallee D."/>
            <person name="Vassiliev H."/>
            <person name="Venkataraman V."/>
            <person name="Vinson J."/>
            <person name="Vo A."/>
            <person name="Wade C."/>
            <person name="Wang S."/>
            <person name="Wangchuk T."/>
            <person name="Wangdi T."/>
            <person name="Whittaker C."/>
            <person name="Wilkinson J."/>
            <person name="Wu Y."/>
            <person name="Wyman D."/>
            <person name="Yadav S."/>
            <person name="Yang S."/>
            <person name="Yang X."/>
            <person name="Yeager S."/>
            <person name="Yee E."/>
            <person name="Young G."/>
            <person name="Zainoun J."/>
            <person name="Zembeck L."/>
            <person name="Zimmer A."/>
            <person name="Zody M."/>
            <person name="Lander E."/>
        </authorList>
    </citation>
    <scope>NUCLEOTIDE SEQUENCE [LARGE SCALE GENOMIC DNA]</scope>
</reference>
<dbReference type="OMA" id="DRIRIIC"/>
<dbReference type="InParanoid" id="H2Z5E5"/>
<reference evidence="3" key="2">
    <citation type="submission" date="2025-08" db="UniProtKB">
        <authorList>
            <consortium name="Ensembl"/>
        </authorList>
    </citation>
    <scope>IDENTIFICATION</scope>
</reference>
<evidence type="ECO:0000313" key="3">
    <source>
        <dbReference type="Ensembl" id="ENSCSAVP00000012807.1"/>
    </source>
</evidence>
<dbReference type="GO" id="GO:0005179">
    <property type="term" value="F:hormone activity"/>
    <property type="evidence" value="ECO:0007669"/>
    <property type="project" value="InterPro"/>
</dbReference>
<sequence length="133" mass="15514">MKIALFALCMCLMLPAVTSRFTGGCGAKLVDRIRIICGKSGFFNPRQQMIRHRYPNRRVDRRALSSDTMSINEIFHARFPHRGPLRSLIRIGGSLHRDHMRHKRGVSRNIVRECCRNRCSTEFIMNRICRSRN</sequence>
<dbReference type="GO" id="GO:0005576">
    <property type="term" value="C:extracellular region"/>
    <property type="evidence" value="ECO:0007669"/>
    <property type="project" value="InterPro"/>
</dbReference>
<dbReference type="HOGENOM" id="CLU_1937360_0_0_1"/>
<dbReference type="InterPro" id="IPR036438">
    <property type="entry name" value="Insulin-like_sf"/>
</dbReference>
<name>H2Z5E5_CIOSA</name>
<accession>H2Z5E5</accession>
<organism evidence="3 4">
    <name type="scientific">Ciona savignyi</name>
    <name type="common">Pacific transparent sea squirt</name>
    <dbReference type="NCBI Taxonomy" id="51511"/>
    <lineage>
        <taxon>Eukaryota</taxon>
        <taxon>Metazoa</taxon>
        <taxon>Chordata</taxon>
        <taxon>Tunicata</taxon>
        <taxon>Ascidiacea</taxon>
        <taxon>Phlebobranchia</taxon>
        <taxon>Cionidae</taxon>
        <taxon>Ciona</taxon>
    </lineage>
</organism>
<feature type="signal peptide" evidence="1">
    <location>
        <begin position="1"/>
        <end position="19"/>
    </location>
</feature>
<dbReference type="Proteomes" id="UP000007875">
    <property type="component" value="Unassembled WGS sequence"/>
</dbReference>
<keyword evidence="1" id="KW-0732">Signal</keyword>
<dbReference type="InterPro" id="IPR016179">
    <property type="entry name" value="Insulin-like"/>
</dbReference>
<feature type="chain" id="PRO_5003579044" description="Insulin-like domain-containing protein" evidence="1">
    <location>
        <begin position="20"/>
        <end position="133"/>
    </location>
</feature>
<dbReference type="AlphaFoldDB" id="H2Z5E5"/>
<dbReference type="Gene3D" id="1.10.100.10">
    <property type="entry name" value="Insulin-like"/>
    <property type="match status" value="1"/>
</dbReference>
<keyword evidence="4" id="KW-1185">Reference proteome</keyword>
<feature type="domain" description="Insulin-like" evidence="2">
    <location>
        <begin position="22"/>
        <end position="129"/>
    </location>
</feature>
<dbReference type="SMART" id="SM00078">
    <property type="entry name" value="IlGF"/>
    <property type="match status" value="1"/>
</dbReference>
<reference evidence="3" key="3">
    <citation type="submission" date="2025-09" db="UniProtKB">
        <authorList>
            <consortium name="Ensembl"/>
        </authorList>
    </citation>
    <scope>IDENTIFICATION</scope>
</reference>
<dbReference type="Ensembl" id="ENSCSAVT00000012956.1">
    <property type="protein sequence ID" value="ENSCSAVP00000012807.1"/>
    <property type="gene ID" value="ENSCSAVG00000007523.1"/>
</dbReference>
<evidence type="ECO:0000313" key="4">
    <source>
        <dbReference type="Proteomes" id="UP000007875"/>
    </source>
</evidence>
<dbReference type="Pfam" id="PF00049">
    <property type="entry name" value="Insulin"/>
    <property type="match status" value="1"/>
</dbReference>